<dbReference type="InterPro" id="IPR013083">
    <property type="entry name" value="Znf_RING/FYVE/PHD"/>
</dbReference>
<dbReference type="SUPFAM" id="SSF49599">
    <property type="entry name" value="TRAF domain-like"/>
    <property type="match status" value="2"/>
</dbReference>
<comment type="caution">
    <text evidence="2">The sequence shown here is derived from an EMBL/GenBank/DDBJ whole genome shotgun (WGS) entry which is preliminary data.</text>
</comment>
<organism evidence="2 3">
    <name type="scientific">Oopsacas minuta</name>
    <dbReference type="NCBI Taxonomy" id="111878"/>
    <lineage>
        <taxon>Eukaryota</taxon>
        <taxon>Metazoa</taxon>
        <taxon>Porifera</taxon>
        <taxon>Hexactinellida</taxon>
        <taxon>Hexasterophora</taxon>
        <taxon>Lyssacinosida</taxon>
        <taxon>Leucopsacidae</taxon>
        <taxon>Oopsacas</taxon>
    </lineage>
</organism>
<keyword evidence="2" id="KW-0675">Receptor</keyword>
<dbReference type="EMBL" id="JAKMXF010000343">
    <property type="protein sequence ID" value="KAI6647283.1"/>
    <property type="molecule type" value="Genomic_DNA"/>
</dbReference>
<protein>
    <submittedName>
        <fullName evidence="2">TNF receptor-associated factor 4-like</fullName>
    </submittedName>
</protein>
<dbReference type="AlphaFoldDB" id="A0AAV7JER8"/>
<gene>
    <name evidence="2" type="ORF">LOD99_12280</name>
</gene>
<dbReference type="Gene3D" id="3.30.40.10">
    <property type="entry name" value="Zinc/RING finger domain, C3HC4 (zinc finger)"/>
    <property type="match status" value="1"/>
</dbReference>
<keyword evidence="3" id="KW-1185">Reference proteome</keyword>
<evidence type="ECO:0000256" key="1">
    <source>
        <dbReference type="SAM" id="Coils"/>
    </source>
</evidence>
<accession>A0AAV7JER8</accession>
<name>A0AAV7JER8_9METZ</name>
<dbReference type="Gene3D" id="2.60.210.10">
    <property type="entry name" value="Apoptosis, Tumor Necrosis Factor Receptor Associated Protein 2, Chain A"/>
    <property type="match status" value="1"/>
</dbReference>
<dbReference type="Proteomes" id="UP001165289">
    <property type="component" value="Unassembled WGS sequence"/>
</dbReference>
<dbReference type="InterPro" id="IPR008974">
    <property type="entry name" value="TRAF-like"/>
</dbReference>
<feature type="coiled-coil region" evidence="1">
    <location>
        <begin position="135"/>
        <end position="185"/>
    </location>
</feature>
<keyword evidence="1" id="KW-0175">Coiled coil</keyword>
<reference evidence="2 3" key="1">
    <citation type="journal article" date="2023" name="BMC Biol.">
        <title>The compact genome of the sponge Oopsacas minuta (Hexactinellida) is lacking key metazoan core genes.</title>
        <authorList>
            <person name="Santini S."/>
            <person name="Schenkelaars Q."/>
            <person name="Jourda C."/>
            <person name="Duchesne M."/>
            <person name="Belahbib H."/>
            <person name="Rocher C."/>
            <person name="Selva M."/>
            <person name="Riesgo A."/>
            <person name="Vervoort M."/>
            <person name="Leys S.P."/>
            <person name="Kodjabachian L."/>
            <person name="Le Bivic A."/>
            <person name="Borchiellini C."/>
            <person name="Claverie J.M."/>
            <person name="Renard E."/>
        </authorList>
    </citation>
    <scope>NUCLEOTIDE SEQUENCE [LARGE SCALE GENOMIC DNA]</scope>
    <source>
        <strain evidence="2">SPO-2</strain>
    </source>
</reference>
<evidence type="ECO:0000313" key="2">
    <source>
        <dbReference type="EMBL" id="KAI6647283.1"/>
    </source>
</evidence>
<sequence length="364" mass="41499">MAEKRSQLDKIEDLIYITTAGTCFKRGGYKMELVIQNLSSLEESLVVCSVCEGIMHNTCSIKGGLAQVCESCVGKETNHQLVGSIRSMIAKISCKCALSERGCEWEGTLGGLVQHLEECDQFILQCPYIKYGCKKELKRGELENHRKEAKEYHTEVVSVFMADKVERLEEEKRQQTIKIEKLESALNEFIQIKDYLKVNGIIWTIKDRHAIVNKIYNLRGQPEIAIAGKVNPYTANYGGDANYSNWNGTNVQGPRFVVHSFYYLYPQLTIQKIPNADLVLQSYNIGECVQYVQWPLTGKCTLILINQINAEDSWTFTIDKFQITNNGYRSEITNIPFDILLDEKYNKDNTLILKILIDPVRPSL</sequence>
<evidence type="ECO:0000313" key="3">
    <source>
        <dbReference type="Proteomes" id="UP001165289"/>
    </source>
</evidence>
<proteinExistence type="predicted"/>